<dbReference type="PANTHER" id="PTHR46423">
    <property type="entry name" value="RNA POLYMERASE II-ASSOCIATED PROTEIN 3"/>
    <property type="match status" value="1"/>
</dbReference>
<dbReference type="Proteomes" id="UP000799118">
    <property type="component" value="Unassembled WGS sequence"/>
</dbReference>
<evidence type="ECO:0000256" key="3">
    <source>
        <dbReference type="PROSITE-ProRule" id="PRU00339"/>
    </source>
</evidence>
<dbReference type="SMART" id="SM00028">
    <property type="entry name" value="TPR"/>
    <property type="match status" value="3"/>
</dbReference>
<dbReference type="EMBL" id="ML769634">
    <property type="protein sequence ID" value="KAE9391156.1"/>
    <property type="molecule type" value="Genomic_DNA"/>
</dbReference>
<keyword evidence="6" id="KW-1185">Reference proteome</keyword>
<dbReference type="InterPro" id="IPR051966">
    <property type="entry name" value="RPAP3"/>
</dbReference>
<accession>A0A6A4H073</accession>
<dbReference type="SUPFAM" id="SSF48452">
    <property type="entry name" value="TPR-like"/>
    <property type="match status" value="1"/>
</dbReference>
<reference evidence="5" key="1">
    <citation type="journal article" date="2019" name="Environ. Microbiol.">
        <title>Fungal ecological strategies reflected in gene transcription - a case study of two litter decomposers.</title>
        <authorList>
            <person name="Barbi F."/>
            <person name="Kohler A."/>
            <person name="Barry K."/>
            <person name="Baskaran P."/>
            <person name="Daum C."/>
            <person name="Fauchery L."/>
            <person name="Ihrmark K."/>
            <person name="Kuo A."/>
            <person name="LaButti K."/>
            <person name="Lipzen A."/>
            <person name="Morin E."/>
            <person name="Grigoriev I.V."/>
            <person name="Henrissat B."/>
            <person name="Lindahl B."/>
            <person name="Martin F."/>
        </authorList>
    </citation>
    <scope>NUCLEOTIDE SEQUENCE</scope>
    <source>
        <strain evidence="5">JB14</strain>
    </source>
</reference>
<feature type="repeat" description="TPR" evidence="3">
    <location>
        <begin position="74"/>
        <end position="107"/>
    </location>
</feature>
<evidence type="ECO:0000256" key="4">
    <source>
        <dbReference type="SAM" id="MobiDB-lite"/>
    </source>
</evidence>
<gene>
    <name evidence="5" type="ORF">BT96DRAFT_318115</name>
</gene>
<proteinExistence type="predicted"/>
<feature type="region of interest" description="Disordered" evidence="4">
    <location>
        <begin position="1"/>
        <end position="22"/>
    </location>
</feature>
<feature type="repeat" description="TPR" evidence="3">
    <location>
        <begin position="5"/>
        <end position="38"/>
    </location>
</feature>
<dbReference type="AlphaFoldDB" id="A0A6A4H073"/>
<sequence>MSTKAQAAKDKGNTAFKNGDFPSAIGHYSQAILEDPKDWTFPSELELLRYLKLGKNEDAEKDCTAVLALNASNVKALFRRAQARKELGKLVEAQKDLEQATSLDPSNESVKTEMIAVKDLLMEEIYFGRGTST</sequence>
<evidence type="ECO:0000313" key="6">
    <source>
        <dbReference type="Proteomes" id="UP000799118"/>
    </source>
</evidence>
<dbReference type="InterPro" id="IPR019734">
    <property type="entry name" value="TPR_rpt"/>
</dbReference>
<dbReference type="OrthoDB" id="629492at2759"/>
<evidence type="ECO:0000256" key="2">
    <source>
        <dbReference type="ARBA" id="ARBA00022803"/>
    </source>
</evidence>
<dbReference type="InterPro" id="IPR013105">
    <property type="entry name" value="TPR_2"/>
</dbReference>
<dbReference type="PANTHER" id="PTHR46423:SF1">
    <property type="entry name" value="RNA POLYMERASE II-ASSOCIATED PROTEIN 3"/>
    <property type="match status" value="1"/>
</dbReference>
<organism evidence="5 6">
    <name type="scientific">Gymnopus androsaceus JB14</name>
    <dbReference type="NCBI Taxonomy" id="1447944"/>
    <lineage>
        <taxon>Eukaryota</taxon>
        <taxon>Fungi</taxon>
        <taxon>Dikarya</taxon>
        <taxon>Basidiomycota</taxon>
        <taxon>Agaricomycotina</taxon>
        <taxon>Agaricomycetes</taxon>
        <taxon>Agaricomycetidae</taxon>
        <taxon>Agaricales</taxon>
        <taxon>Marasmiineae</taxon>
        <taxon>Omphalotaceae</taxon>
        <taxon>Gymnopus</taxon>
    </lineage>
</organism>
<keyword evidence="1" id="KW-0677">Repeat</keyword>
<name>A0A6A4H073_9AGAR</name>
<evidence type="ECO:0000313" key="5">
    <source>
        <dbReference type="EMBL" id="KAE9391156.1"/>
    </source>
</evidence>
<protein>
    <submittedName>
        <fullName evidence="5">TPR-like protein</fullName>
    </submittedName>
</protein>
<dbReference type="Pfam" id="PF07719">
    <property type="entry name" value="TPR_2"/>
    <property type="match status" value="1"/>
</dbReference>
<dbReference type="GO" id="GO:0101031">
    <property type="term" value="C:protein folding chaperone complex"/>
    <property type="evidence" value="ECO:0007669"/>
    <property type="project" value="TreeGrafter"/>
</dbReference>
<dbReference type="PROSITE" id="PS50005">
    <property type="entry name" value="TPR"/>
    <property type="match status" value="2"/>
</dbReference>
<keyword evidence="2 3" id="KW-0802">TPR repeat</keyword>
<dbReference type="InterPro" id="IPR011990">
    <property type="entry name" value="TPR-like_helical_dom_sf"/>
</dbReference>
<evidence type="ECO:0000256" key="1">
    <source>
        <dbReference type="ARBA" id="ARBA00022737"/>
    </source>
</evidence>
<dbReference type="Gene3D" id="1.25.40.10">
    <property type="entry name" value="Tetratricopeptide repeat domain"/>
    <property type="match status" value="1"/>
</dbReference>